<keyword evidence="4" id="KW-1185">Reference proteome</keyword>
<gene>
    <name evidence="3" type="ORF">S101395_03944</name>
</gene>
<proteinExistence type="predicted"/>
<evidence type="ECO:0000313" key="4">
    <source>
        <dbReference type="Proteomes" id="UP000196877"/>
    </source>
</evidence>
<evidence type="ECO:0000256" key="2">
    <source>
        <dbReference type="SAM" id="Phobius"/>
    </source>
</evidence>
<keyword evidence="2" id="KW-0812">Transmembrane</keyword>
<dbReference type="GeneID" id="92852112"/>
<feature type="region of interest" description="Disordered" evidence="1">
    <location>
        <begin position="29"/>
        <end position="48"/>
    </location>
</feature>
<accession>A0ABM6LM33</accession>
<protein>
    <submittedName>
        <fullName evidence="3">Uncharacterized protein</fullName>
    </submittedName>
</protein>
<feature type="compositionally biased region" description="Basic and acidic residues" evidence="1">
    <location>
        <begin position="29"/>
        <end position="39"/>
    </location>
</feature>
<keyword evidence="2" id="KW-0472">Membrane</keyword>
<dbReference type="Proteomes" id="UP000196877">
    <property type="component" value="Chromosome"/>
</dbReference>
<keyword evidence="2" id="KW-1133">Transmembrane helix</keyword>
<reference evidence="3 4" key="1">
    <citation type="submission" date="2017-06" db="EMBL/GenBank/DDBJ databases">
        <title>Genome sequence of Bacillus sonorensis strain SRCM101395.</title>
        <authorList>
            <person name="Cho S.H."/>
        </authorList>
    </citation>
    <scope>NUCLEOTIDE SEQUENCE [LARGE SCALE GENOMIC DNA]</scope>
    <source>
        <strain evidence="3 4">SRCM101395</strain>
    </source>
</reference>
<name>A0ABM6LM33_9BACI</name>
<organism evidence="3 4">
    <name type="scientific">Bacillus sonorensis</name>
    <dbReference type="NCBI Taxonomy" id="119858"/>
    <lineage>
        <taxon>Bacteria</taxon>
        <taxon>Bacillati</taxon>
        <taxon>Bacillota</taxon>
        <taxon>Bacilli</taxon>
        <taxon>Bacillales</taxon>
        <taxon>Bacillaceae</taxon>
        <taxon>Bacillus</taxon>
    </lineage>
</organism>
<dbReference type="RefSeq" id="WP_167373803.1">
    <property type="nucleotide sequence ID" value="NZ_CABJEH010000001.1"/>
</dbReference>
<dbReference type="EMBL" id="CP021920">
    <property type="protein sequence ID" value="ASB90447.1"/>
    <property type="molecule type" value="Genomic_DNA"/>
</dbReference>
<feature type="transmembrane region" description="Helical" evidence="2">
    <location>
        <begin position="6"/>
        <end position="23"/>
    </location>
</feature>
<evidence type="ECO:0000313" key="3">
    <source>
        <dbReference type="EMBL" id="ASB90447.1"/>
    </source>
</evidence>
<sequence>MIDVVMKLSAIVATWLGIIKLGLELRKMRKEAESKERRPPTKKHRRRT</sequence>
<evidence type="ECO:0000256" key="1">
    <source>
        <dbReference type="SAM" id="MobiDB-lite"/>
    </source>
</evidence>